<proteinExistence type="predicted"/>
<evidence type="ECO:0000313" key="2">
    <source>
        <dbReference type="EMBL" id="MDK4291046.1"/>
    </source>
</evidence>
<organism evidence="2 3">
    <name type="scientific">Corynebacterium pseudodiphtheriticum</name>
    <dbReference type="NCBI Taxonomy" id="37637"/>
    <lineage>
        <taxon>Bacteria</taxon>
        <taxon>Bacillati</taxon>
        <taxon>Actinomycetota</taxon>
        <taxon>Actinomycetes</taxon>
        <taxon>Mycobacteriales</taxon>
        <taxon>Corynebacteriaceae</taxon>
        <taxon>Corynebacterium</taxon>
    </lineage>
</organism>
<keyword evidence="3" id="KW-1185">Reference proteome</keyword>
<dbReference type="RefSeq" id="WP_284587965.1">
    <property type="nucleotide sequence ID" value="NZ_JASNUQ010000021.1"/>
</dbReference>
<reference evidence="2 3" key="1">
    <citation type="submission" date="2023-05" db="EMBL/GenBank/DDBJ databases">
        <title>Metabolic capabilities are highly conserved among human nasal-associated Corynebacterium species in pangenomic analyses.</title>
        <authorList>
            <person name="Tran T.H."/>
            <person name="Roberts A.Q."/>
            <person name="Escapa I.F."/>
            <person name="Gao W."/>
            <person name="Conlan S."/>
            <person name="Kong H."/>
            <person name="Segre J.A."/>
            <person name="Kelly M.S."/>
            <person name="Lemon K.P."/>
        </authorList>
    </citation>
    <scope>NUCLEOTIDE SEQUENCE [LARGE SCALE GENOMIC DNA]</scope>
    <source>
        <strain evidence="2 3">KPL3772</strain>
    </source>
</reference>
<evidence type="ECO:0000256" key="1">
    <source>
        <dbReference type="SAM" id="Phobius"/>
    </source>
</evidence>
<dbReference type="EMBL" id="JASNUQ010000021">
    <property type="protein sequence ID" value="MDK4291046.1"/>
    <property type="molecule type" value="Genomic_DNA"/>
</dbReference>
<keyword evidence="1" id="KW-1133">Transmembrane helix</keyword>
<comment type="caution">
    <text evidence="2">The sequence shown here is derived from an EMBL/GenBank/DDBJ whole genome shotgun (WGS) entry which is preliminary data.</text>
</comment>
<gene>
    <name evidence="2" type="ORF">QPX23_10030</name>
</gene>
<sequence length="125" mass="14562">MMTPFLAFLVLLAVFFWRRTRNPVEFTVRFVAANIFFLIPYLVVAFAFTLVSGTFQLREDGEKWREQQVAETGVAPCVQPEDEGPDVRPGISQEFIAEQNSLTWEEKQQKQKEAHDLWYKCQTGR</sequence>
<keyword evidence="1" id="KW-0472">Membrane</keyword>
<accession>A0ABT7FZP5</accession>
<feature type="transmembrane region" description="Helical" evidence="1">
    <location>
        <begin position="31"/>
        <end position="55"/>
    </location>
</feature>
<keyword evidence="1" id="KW-0812">Transmembrane</keyword>
<protein>
    <submittedName>
        <fullName evidence="2">Uncharacterized protein</fullName>
    </submittedName>
</protein>
<name>A0ABT7FZP5_9CORY</name>
<dbReference type="Proteomes" id="UP001239759">
    <property type="component" value="Unassembled WGS sequence"/>
</dbReference>
<evidence type="ECO:0000313" key="3">
    <source>
        <dbReference type="Proteomes" id="UP001239759"/>
    </source>
</evidence>